<dbReference type="PROSITE" id="PS00166">
    <property type="entry name" value="ENOYL_COA_HYDRATASE"/>
    <property type="match status" value="1"/>
</dbReference>
<dbReference type="Gene3D" id="3.40.50.150">
    <property type="entry name" value="Vaccinia Virus protein VP39"/>
    <property type="match status" value="1"/>
</dbReference>
<dbReference type="InParanoid" id="A0A2K3DZV6"/>
<feature type="compositionally biased region" description="Gly residues" evidence="1">
    <location>
        <begin position="260"/>
        <end position="272"/>
    </location>
</feature>
<feature type="compositionally biased region" description="Basic residues" evidence="1">
    <location>
        <begin position="1"/>
        <end position="11"/>
    </location>
</feature>
<accession>A0A2K3DZV6</accession>
<keyword evidence="3" id="KW-1185">Reference proteome</keyword>
<dbReference type="ExpressionAtlas" id="A0A2K3DZV6">
    <property type="expression patterns" value="differential"/>
</dbReference>
<evidence type="ECO:0000313" key="2">
    <source>
        <dbReference type="EMBL" id="PNW86065.1"/>
    </source>
</evidence>
<dbReference type="GeneID" id="5724956"/>
<feature type="region of interest" description="Disordered" evidence="1">
    <location>
        <begin position="211"/>
        <end position="281"/>
    </location>
</feature>
<name>A0A2K3DZV6_CHLRE</name>
<dbReference type="PANTHER" id="PTHR14614">
    <property type="entry name" value="HEPATOCELLULAR CARCINOMA-ASSOCIATED ANTIGEN"/>
    <property type="match status" value="1"/>
</dbReference>
<dbReference type="Proteomes" id="UP000006906">
    <property type="component" value="Chromosome 3"/>
</dbReference>
<organism evidence="2 3">
    <name type="scientific">Chlamydomonas reinhardtii</name>
    <name type="common">Chlamydomonas smithii</name>
    <dbReference type="NCBI Taxonomy" id="3055"/>
    <lineage>
        <taxon>Eukaryota</taxon>
        <taxon>Viridiplantae</taxon>
        <taxon>Chlorophyta</taxon>
        <taxon>core chlorophytes</taxon>
        <taxon>Chlorophyceae</taxon>
        <taxon>CS clade</taxon>
        <taxon>Chlamydomonadales</taxon>
        <taxon>Chlamydomonadaceae</taxon>
        <taxon>Chlamydomonas</taxon>
    </lineage>
</organism>
<dbReference type="STRING" id="3055.A0A2K3DZV6"/>
<dbReference type="PaxDb" id="3055-EDO98653"/>
<dbReference type="RefSeq" id="XP_001699407.2">
    <property type="nucleotide sequence ID" value="XM_001699355.2"/>
</dbReference>
<dbReference type="InterPro" id="IPR019410">
    <property type="entry name" value="Methyltransf_16"/>
</dbReference>
<dbReference type="OrthoDB" id="413520at2759"/>
<evidence type="ECO:0000313" key="3">
    <source>
        <dbReference type="Proteomes" id="UP000006906"/>
    </source>
</evidence>
<dbReference type="SUPFAM" id="SSF53335">
    <property type="entry name" value="S-adenosyl-L-methionine-dependent methyltransferases"/>
    <property type="match status" value="1"/>
</dbReference>
<gene>
    <name evidence="2" type="ORF">CHLRE_03g210401v5</name>
</gene>
<feature type="region of interest" description="Disordered" evidence="1">
    <location>
        <begin position="1"/>
        <end position="28"/>
    </location>
</feature>
<protein>
    <submittedName>
        <fullName evidence="2">Uncharacterized protein</fullName>
    </submittedName>
</protein>
<reference evidence="2 3" key="1">
    <citation type="journal article" date="2007" name="Science">
        <title>The Chlamydomonas genome reveals the evolution of key animal and plant functions.</title>
        <authorList>
            <person name="Merchant S.S."/>
            <person name="Prochnik S.E."/>
            <person name="Vallon O."/>
            <person name="Harris E.H."/>
            <person name="Karpowicz S.J."/>
            <person name="Witman G.B."/>
            <person name="Terry A."/>
            <person name="Salamov A."/>
            <person name="Fritz-Laylin L.K."/>
            <person name="Marechal-Drouard L."/>
            <person name="Marshall W.F."/>
            <person name="Qu L.H."/>
            <person name="Nelson D.R."/>
            <person name="Sanderfoot A.A."/>
            <person name="Spalding M.H."/>
            <person name="Kapitonov V.V."/>
            <person name="Ren Q."/>
            <person name="Ferris P."/>
            <person name="Lindquist E."/>
            <person name="Shapiro H."/>
            <person name="Lucas S.M."/>
            <person name="Grimwood J."/>
            <person name="Schmutz J."/>
            <person name="Cardol P."/>
            <person name="Cerutti H."/>
            <person name="Chanfreau G."/>
            <person name="Chen C.L."/>
            <person name="Cognat V."/>
            <person name="Croft M.T."/>
            <person name="Dent R."/>
            <person name="Dutcher S."/>
            <person name="Fernandez E."/>
            <person name="Fukuzawa H."/>
            <person name="Gonzalez-Ballester D."/>
            <person name="Gonzalez-Halphen D."/>
            <person name="Hallmann A."/>
            <person name="Hanikenne M."/>
            <person name="Hippler M."/>
            <person name="Inwood W."/>
            <person name="Jabbari K."/>
            <person name="Kalanon M."/>
            <person name="Kuras R."/>
            <person name="Lefebvre P.A."/>
            <person name="Lemaire S.D."/>
            <person name="Lobanov A.V."/>
            <person name="Lohr M."/>
            <person name="Manuell A."/>
            <person name="Meier I."/>
            <person name="Mets L."/>
            <person name="Mittag M."/>
            <person name="Mittelmeier T."/>
            <person name="Moroney J.V."/>
            <person name="Moseley J."/>
            <person name="Napoli C."/>
            <person name="Nedelcu A.M."/>
            <person name="Niyogi K."/>
            <person name="Novoselov S.V."/>
            <person name="Paulsen I.T."/>
            <person name="Pazour G."/>
            <person name="Purton S."/>
            <person name="Ral J.P."/>
            <person name="Riano-Pachon D.M."/>
            <person name="Riekhof W."/>
            <person name="Rymarquis L."/>
            <person name="Schroda M."/>
            <person name="Stern D."/>
            <person name="Umen J."/>
            <person name="Willows R."/>
            <person name="Wilson N."/>
            <person name="Zimmer S.L."/>
            <person name="Allmer J."/>
            <person name="Balk J."/>
            <person name="Bisova K."/>
            <person name="Chen C.J."/>
            <person name="Elias M."/>
            <person name="Gendler K."/>
            <person name="Hauser C."/>
            <person name="Lamb M.R."/>
            <person name="Ledford H."/>
            <person name="Long J.C."/>
            <person name="Minagawa J."/>
            <person name="Page M.D."/>
            <person name="Pan J."/>
            <person name="Pootakham W."/>
            <person name="Roje S."/>
            <person name="Rose A."/>
            <person name="Stahlberg E."/>
            <person name="Terauchi A.M."/>
            <person name="Yang P."/>
            <person name="Ball S."/>
            <person name="Bowler C."/>
            <person name="Dieckmann C.L."/>
            <person name="Gladyshev V.N."/>
            <person name="Green P."/>
            <person name="Jorgensen R."/>
            <person name="Mayfield S."/>
            <person name="Mueller-Roeber B."/>
            <person name="Rajamani S."/>
            <person name="Sayre R.T."/>
            <person name="Brokstein P."/>
            <person name="Dubchak I."/>
            <person name="Goodstein D."/>
            <person name="Hornick L."/>
            <person name="Huang Y.W."/>
            <person name="Jhaveri J."/>
            <person name="Luo Y."/>
            <person name="Martinez D."/>
            <person name="Ngau W.C."/>
            <person name="Otillar B."/>
            <person name="Poliakov A."/>
            <person name="Porter A."/>
            <person name="Szajkowski L."/>
            <person name="Werner G."/>
            <person name="Zhou K."/>
            <person name="Grigoriev I.V."/>
            <person name="Rokhsar D.S."/>
            <person name="Grossman A.R."/>
        </authorList>
    </citation>
    <scope>NUCLEOTIDE SEQUENCE [LARGE SCALE GENOMIC DNA]</scope>
    <source>
        <strain evidence="3">CC-503</strain>
    </source>
</reference>
<dbReference type="KEGG" id="cre:CHLRE_03g210401v5"/>
<evidence type="ECO:0000256" key="1">
    <source>
        <dbReference type="SAM" id="MobiDB-lite"/>
    </source>
</evidence>
<dbReference type="InterPro" id="IPR029063">
    <property type="entry name" value="SAM-dependent_MTases_sf"/>
</dbReference>
<dbReference type="InterPro" id="IPR018376">
    <property type="entry name" value="Enoyl-CoA_hyd/isom_CS"/>
</dbReference>
<dbReference type="EMBL" id="CM008964">
    <property type="protein sequence ID" value="PNW86065.1"/>
    <property type="molecule type" value="Genomic_DNA"/>
</dbReference>
<dbReference type="Pfam" id="PF10294">
    <property type="entry name" value="Methyltransf_16"/>
    <property type="match status" value="1"/>
</dbReference>
<dbReference type="PANTHER" id="PTHR14614:SF154">
    <property type="entry name" value="PROTEIN N-LYSINE METHYLTRANSFERASE METTL21A"/>
    <property type="match status" value="1"/>
</dbReference>
<dbReference type="AlphaFoldDB" id="A0A2K3DZV6"/>
<dbReference type="CDD" id="cd02440">
    <property type="entry name" value="AdoMet_MTases"/>
    <property type="match status" value="1"/>
</dbReference>
<sequence length="358" mass="37618">MSGQRAAKRAKVAAPEAPAPAVPSELPLEPVPGGVSSFLQSWAWKREHRPDRDRFQRPYVHSLADGRKLTVEQARFKGSEGFASTVWDSSIVVAKYLERHAEALVLGRRLLDLSAGCGLPGLTAAALGAGCVVATDLPPNLPLLLRNAERNGVAKVVRVAEHWWGGDVAPLEGLAGGGAFDLVLACDVMYVEEAIPALVSSLAALCGGKYNPPPEQEQEQAAATSRRRMSEAQGGEDNERAATDGAASASVNDGRRPGVCTGGASGGAGGVGSPETGPRHGRGPTVVLMAHGRNRFAEAAFWRHAAAADLVAERVPGSELDPVYQCSDVDVFRLRLGRRANGESGSGRKEVEIEEEGV</sequence>
<dbReference type="GO" id="GO:0008276">
    <property type="term" value="F:protein methyltransferase activity"/>
    <property type="evidence" value="ECO:0000318"/>
    <property type="project" value="GO_Central"/>
</dbReference>
<proteinExistence type="predicted"/>
<dbReference type="Gramene" id="PNW86065">
    <property type="protein sequence ID" value="PNW86065"/>
    <property type="gene ID" value="CHLRE_03g210401v5"/>
</dbReference>